<reference evidence="1" key="2">
    <citation type="journal article" date="2015" name="Fish Shellfish Immunol.">
        <title>Early steps in the European eel (Anguilla anguilla)-Vibrio vulnificus interaction in the gills: Role of the RtxA13 toxin.</title>
        <authorList>
            <person name="Callol A."/>
            <person name="Pajuelo D."/>
            <person name="Ebbesson L."/>
            <person name="Teles M."/>
            <person name="MacKenzie S."/>
            <person name="Amaro C."/>
        </authorList>
    </citation>
    <scope>NUCLEOTIDE SEQUENCE</scope>
</reference>
<protein>
    <submittedName>
        <fullName evidence="1">Uncharacterized protein</fullName>
    </submittedName>
</protein>
<dbReference type="EMBL" id="GBXM01001221">
    <property type="protein sequence ID" value="JAI07357.1"/>
    <property type="molecule type" value="Transcribed_RNA"/>
</dbReference>
<organism evidence="1">
    <name type="scientific">Anguilla anguilla</name>
    <name type="common">European freshwater eel</name>
    <name type="synonym">Muraena anguilla</name>
    <dbReference type="NCBI Taxonomy" id="7936"/>
    <lineage>
        <taxon>Eukaryota</taxon>
        <taxon>Metazoa</taxon>
        <taxon>Chordata</taxon>
        <taxon>Craniata</taxon>
        <taxon>Vertebrata</taxon>
        <taxon>Euteleostomi</taxon>
        <taxon>Actinopterygii</taxon>
        <taxon>Neopterygii</taxon>
        <taxon>Teleostei</taxon>
        <taxon>Anguilliformes</taxon>
        <taxon>Anguillidae</taxon>
        <taxon>Anguilla</taxon>
    </lineage>
</organism>
<dbReference type="AlphaFoldDB" id="A0A0E9XY75"/>
<reference evidence="1" key="1">
    <citation type="submission" date="2014-11" db="EMBL/GenBank/DDBJ databases">
        <authorList>
            <person name="Amaro Gonzalez C."/>
        </authorList>
    </citation>
    <scope>NUCLEOTIDE SEQUENCE</scope>
</reference>
<evidence type="ECO:0000313" key="1">
    <source>
        <dbReference type="EMBL" id="JAI07357.1"/>
    </source>
</evidence>
<sequence>MTDLKSKRTHRYCLQMDPCQRKVMIHPLKALP</sequence>
<accession>A0A0E9XY75</accession>
<name>A0A0E9XY75_ANGAN</name>
<proteinExistence type="predicted"/>